<organism evidence="3 4">
    <name type="scientific">Sphingobium xenophagum</name>
    <dbReference type="NCBI Taxonomy" id="121428"/>
    <lineage>
        <taxon>Bacteria</taxon>
        <taxon>Pseudomonadati</taxon>
        <taxon>Pseudomonadota</taxon>
        <taxon>Alphaproteobacteria</taxon>
        <taxon>Sphingomonadales</taxon>
        <taxon>Sphingomonadaceae</taxon>
        <taxon>Sphingobium</taxon>
    </lineage>
</organism>
<evidence type="ECO:0000256" key="1">
    <source>
        <dbReference type="SAM" id="MobiDB-lite"/>
    </source>
</evidence>
<feature type="region of interest" description="Disordered" evidence="1">
    <location>
        <begin position="37"/>
        <end position="88"/>
    </location>
</feature>
<evidence type="ECO:0000313" key="4">
    <source>
        <dbReference type="Proteomes" id="UP001267638"/>
    </source>
</evidence>
<evidence type="ECO:0008006" key="5">
    <source>
        <dbReference type="Google" id="ProtNLM"/>
    </source>
</evidence>
<keyword evidence="4" id="KW-1185">Reference proteome</keyword>
<dbReference type="RefSeq" id="WP_310222626.1">
    <property type="nucleotide sequence ID" value="NZ_JAVDWV010000005.1"/>
</dbReference>
<name>A0ABU1WYH0_SPHXE</name>
<keyword evidence="2" id="KW-0732">Signal</keyword>
<accession>A0ABU1WYH0</accession>
<feature type="compositionally biased region" description="Basic and acidic residues" evidence="1">
    <location>
        <begin position="48"/>
        <end position="88"/>
    </location>
</feature>
<proteinExistence type="predicted"/>
<gene>
    <name evidence="3" type="ORF">J2W40_001182</name>
</gene>
<comment type="caution">
    <text evidence="3">The sequence shown here is derived from an EMBL/GenBank/DDBJ whole genome shotgun (WGS) entry which is preliminary data.</text>
</comment>
<reference evidence="3 4" key="1">
    <citation type="submission" date="2023-07" db="EMBL/GenBank/DDBJ databases">
        <title>Sorghum-associated microbial communities from plants grown in Nebraska, USA.</title>
        <authorList>
            <person name="Schachtman D."/>
        </authorList>
    </citation>
    <scope>NUCLEOTIDE SEQUENCE [LARGE SCALE GENOMIC DNA]</scope>
    <source>
        <strain evidence="3 4">4256</strain>
    </source>
</reference>
<protein>
    <recommendedName>
        <fullName evidence="5">Lipoprotein</fullName>
    </recommendedName>
</protein>
<dbReference type="EMBL" id="JAVDWV010000005">
    <property type="protein sequence ID" value="MDR7154370.1"/>
    <property type="molecule type" value="Genomic_DNA"/>
</dbReference>
<sequence>MTKLLWIAAPLMLIVLPGCVAKTALDVVTLPVRAGAQAADWATTSQDESDRNYGRKMREQEAREGKARKKAEKERRKQCREAGYDNCG</sequence>
<evidence type="ECO:0000256" key="2">
    <source>
        <dbReference type="SAM" id="SignalP"/>
    </source>
</evidence>
<feature type="signal peptide" evidence="2">
    <location>
        <begin position="1"/>
        <end position="21"/>
    </location>
</feature>
<dbReference type="Proteomes" id="UP001267638">
    <property type="component" value="Unassembled WGS sequence"/>
</dbReference>
<feature type="chain" id="PRO_5046471318" description="Lipoprotein" evidence="2">
    <location>
        <begin position="22"/>
        <end position="88"/>
    </location>
</feature>
<evidence type="ECO:0000313" key="3">
    <source>
        <dbReference type="EMBL" id="MDR7154370.1"/>
    </source>
</evidence>